<keyword evidence="1" id="KW-0732">Signal</keyword>
<dbReference type="InterPro" id="IPR036249">
    <property type="entry name" value="Thioredoxin-like_sf"/>
</dbReference>
<gene>
    <name evidence="4" type="ORF">CAUJ_LOCUS12922</name>
</gene>
<dbReference type="PROSITE" id="PS51352">
    <property type="entry name" value="THIOREDOXIN_2"/>
    <property type="match status" value="1"/>
</dbReference>
<dbReference type="CDD" id="cd02959">
    <property type="entry name" value="ERp19"/>
    <property type="match status" value="1"/>
</dbReference>
<dbReference type="InterPro" id="IPR013766">
    <property type="entry name" value="Thioredoxin_domain"/>
</dbReference>
<dbReference type="PANTHER" id="PTHR15337">
    <property type="entry name" value="ANTERIOR GRADIENT PROTEIN-RELATED"/>
    <property type="match status" value="1"/>
</dbReference>
<name>A0A8S1HKF3_9PELO</name>
<dbReference type="Gene3D" id="3.40.30.10">
    <property type="entry name" value="Glutaredoxin"/>
    <property type="match status" value="1"/>
</dbReference>
<evidence type="ECO:0000259" key="3">
    <source>
        <dbReference type="PROSITE" id="PS51352"/>
    </source>
</evidence>
<evidence type="ECO:0000313" key="4">
    <source>
        <dbReference type="EMBL" id="CAD6197011.1"/>
    </source>
</evidence>
<dbReference type="PANTHER" id="PTHR15337:SF23">
    <property type="entry name" value="THIOREDOXIN DOMAIN-CONTAINING PROTEIN"/>
    <property type="match status" value="1"/>
</dbReference>
<feature type="domain" description="Thioredoxin" evidence="3">
    <location>
        <begin position="131"/>
        <end position="275"/>
    </location>
</feature>
<feature type="region of interest" description="Disordered" evidence="2">
    <location>
        <begin position="285"/>
        <end position="323"/>
    </location>
</feature>
<accession>A0A8S1HKF3</accession>
<dbReference type="AlphaFoldDB" id="A0A8S1HKF3"/>
<dbReference type="OrthoDB" id="262308at2759"/>
<proteinExistence type="predicted"/>
<evidence type="ECO:0000256" key="2">
    <source>
        <dbReference type="SAM" id="MobiDB-lite"/>
    </source>
</evidence>
<dbReference type="EMBL" id="CAJGYM010000083">
    <property type="protein sequence ID" value="CAD6197011.1"/>
    <property type="molecule type" value="Genomic_DNA"/>
</dbReference>
<evidence type="ECO:0000256" key="1">
    <source>
        <dbReference type="ARBA" id="ARBA00022729"/>
    </source>
</evidence>
<keyword evidence="5" id="KW-1185">Reference proteome</keyword>
<evidence type="ECO:0000313" key="5">
    <source>
        <dbReference type="Proteomes" id="UP000835052"/>
    </source>
</evidence>
<dbReference type="InterPro" id="IPR037462">
    <property type="entry name" value="ERp19"/>
</dbReference>
<dbReference type="GO" id="GO:0005783">
    <property type="term" value="C:endoplasmic reticulum"/>
    <property type="evidence" value="ECO:0007669"/>
    <property type="project" value="TreeGrafter"/>
</dbReference>
<dbReference type="Pfam" id="PF13899">
    <property type="entry name" value="Thioredoxin_7"/>
    <property type="match status" value="1"/>
</dbReference>
<comment type="caution">
    <text evidence="4">The sequence shown here is derived from an EMBL/GenBank/DDBJ whole genome shotgun (WGS) entry which is preliminary data.</text>
</comment>
<dbReference type="SUPFAM" id="SSF52833">
    <property type="entry name" value="Thioredoxin-like"/>
    <property type="match status" value="1"/>
</dbReference>
<dbReference type="Proteomes" id="UP000835052">
    <property type="component" value="Unassembled WGS sequence"/>
</dbReference>
<sequence length="323" mass="37360">MSDSNHFNLEIDSSGLVECLCHGPFLPLHKKLREDVPGRVVLPVGVLATGALAVQKTGRRVATRVQLRYDVFADENSADQNRSSRSEDQEEGGSAVIVRKALRCSPQWTVDPRDLMRAILVLSALVAYAYSNKMDQIKDIYQNPLSHGFGEDIEWVKWEDAIENALDTNKPIFLLIHKSWCHACKALKKTFQQSNARKAFKKLSEYFVMVNTEDDDEPFEEEYRPDGKYIPRLIFLDKNGDLLPEFKNKKAEYKNYAYYYSSPADILNSMKDVLRHYDIDVPELKKGEKLKPKKPERKEKKEEKKEEKKKDKKEDKKQEKAEL</sequence>
<dbReference type="FunFam" id="3.40.30.10:FF:000406">
    <property type="entry name" value="ThioredoXin Domain Containing protein homolog"/>
    <property type="match status" value="1"/>
</dbReference>
<protein>
    <recommendedName>
        <fullName evidence="3">Thioredoxin domain-containing protein</fullName>
    </recommendedName>
</protein>
<feature type="compositionally biased region" description="Basic and acidic residues" evidence="2">
    <location>
        <begin position="296"/>
        <end position="323"/>
    </location>
</feature>
<organism evidence="4 5">
    <name type="scientific">Caenorhabditis auriculariae</name>
    <dbReference type="NCBI Taxonomy" id="2777116"/>
    <lineage>
        <taxon>Eukaryota</taxon>
        <taxon>Metazoa</taxon>
        <taxon>Ecdysozoa</taxon>
        <taxon>Nematoda</taxon>
        <taxon>Chromadorea</taxon>
        <taxon>Rhabditida</taxon>
        <taxon>Rhabditina</taxon>
        <taxon>Rhabditomorpha</taxon>
        <taxon>Rhabditoidea</taxon>
        <taxon>Rhabditidae</taxon>
        <taxon>Peloderinae</taxon>
        <taxon>Caenorhabditis</taxon>
    </lineage>
</organism>
<dbReference type="InterPro" id="IPR051099">
    <property type="entry name" value="AGR/TXD"/>
</dbReference>
<reference evidence="4" key="1">
    <citation type="submission" date="2020-10" db="EMBL/GenBank/DDBJ databases">
        <authorList>
            <person name="Kikuchi T."/>
        </authorList>
    </citation>
    <scope>NUCLEOTIDE SEQUENCE</scope>
    <source>
        <strain evidence="4">NKZ352</strain>
    </source>
</reference>